<evidence type="ECO:0000259" key="6">
    <source>
        <dbReference type="PROSITE" id="PS51387"/>
    </source>
</evidence>
<dbReference type="InterPro" id="IPR006093">
    <property type="entry name" value="Oxy_OxRdtase_FAD_BS"/>
</dbReference>
<dbReference type="GO" id="GO:0071949">
    <property type="term" value="F:FAD binding"/>
    <property type="evidence" value="ECO:0007669"/>
    <property type="project" value="InterPro"/>
</dbReference>
<evidence type="ECO:0000313" key="8">
    <source>
        <dbReference type="Proteomes" id="UP000295621"/>
    </source>
</evidence>
<evidence type="ECO:0000256" key="2">
    <source>
        <dbReference type="ARBA" id="ARBA00005466"/>
    </source>
</evidence>
<dbReference type="Pfam" id="PF08031">
    <property type="entry name" value="BBE"/>
    <property type="match status" value="1"/>
</dbReference>
<gene>
    <name evidence="7" type="ORF">E1212_24670</name>
</gene>
<keyword evidence="5" id="KW-0560">Oxidoreductase</keyword>
<dbReference type="Proteomes" id="UP000295621">
    <property type="component" value="Unassembled WGS sequence"/>
</dbReference>
<proteinExistence type="inferred from homology"/>
<dbReference type="PROSITE" id="PS00862">
    <property type="entry name" value="OX2_COVAL_FAD"/>
    <property type="match status" value="1"/>
</dbReference>
<dbReference type="Gene3D" id="3.30.43.10">
    <property type="entry name" value="Uridine Diphospho-n-acetylenolpyruvylglucosamine Reductase, domain 2"/>
    <property type="match status" value="1"/>
</dbReference>
<evidence type="ECO:0000313" key="7">
    <source>
        <dbReference type="EMBL" id="TDC47321.1"/>
    </source>
</evidence>
<name>A0A4R4RDE0_9ACTN</name>
<protein>
    <submittedName>
        <fullName evidence="7">FAD-binding oxidoreductase</fullName>
    </submittedName>
</protein>
<evidence type="ECO:0000256" key="5">
    <source>
        <dbReference type="ARBA" id="ARBA00023002"/>
    </source>
</evidence>
<evidence type="ECO:0000256" key="1">
    <source>
        <dbReference type="ARBA" id="ARBA00001974"/>
    </source>
</evidence>
<accession>A0A4R4RDE0</accession>
<organism evidence="7 8">
    <name type="scientific">Jiangella ureilytica</name>
    <dbReference type="NCBI Taxonomy" id="2530374"/>
    <lineage>
        <taxon>Bacteria</taxon>
        <taxon>Bacillati</taxon>
        <taxon>Actinomycetota</taxon>
        <taxon>Actinomycetes</taxon>
        <taxon>Jiangellales</taxon>
        <taxon>Jiangellaceae</taxon>
        <taxon>Jiangella</taxon>
    </lineage>
</organism>
<dbReference type="InterPro" id="IPR050416">
    <property type="entry name" value="FAD-linked_Oxidoreductase"/>
</dbReference>
<keyword evidence="3" id="KW-0285">Flavoprotein</keyword>
<dbReference type="PROSITE" id="PS51387">
    <property type="entry name" value="FAD_PCMH"/>
    <property type="match status" value="1"/>
</dbReference>
<dbReference type="OrthoDB" id="545125at2"/>
<keyword evidence="8" id="KW-1185">Reference proteome</keyword>
<dbReference type="InterPro" id="IPR016169">
    <property type="entry name" value="FAD-bd_PCMH_sub2"/>
</dbReference>
<dbReference type="InterPro" id="IPR016167">
    <property type="entry name" value="FAD-bd_PCMH_sub1"/>
</dbReference>
<dbReference type="Gene3D" id="3.40.462.20">
    <property type="match status" value="1"/>
</dbReference>
<feature type="domain" description="FAD-binding PCMH-type" evidence="6">
    <location>
        <begin position="44"/>
        <end position="214"/>
    </location>
</feature>
<comment type="similarity">
    <text evidence="2">Belongs to the oxygen-dependent FAD-linked oxidoreductase family.</text>
</comment>
<evidence type="ECO:0000256" key="3">
    <source>
        <dbReference type="ARBA" id="ARBA00022630"/>
    </source>
</evidence>
<evidence type="ECO:0000256" key="4">
    <source>
        <dbReference type="ARBA" id="ARBA00022827"/>
    </source>
</evidence>
<keyword evidence="4" id="KW-0274">FAD</keyword>
<dbReference type="SUPFAM" id="SSF56176">
    <property type="entry name" value="FAD-binding/transporter-associated domain-like"/>
    <property type="match status" value="1"/>
</dbReference>
<dbReference type="Pfam" id="PF01565">
    <property type="entry name" value="FAD_binding_4"/>
    <property type="match status" value="1"/>
</dbReference>
<dbReference type="InterPro" id="IPR016166">
    <property type="entry name" value="FAD-bd_PCMH"/>
</dbReference>
<sequence>MAGSFNRPVRHGRSVVGVIDVDGEVFRPGSPGYEAARRPADVRFAHVRPRLVVRCGSVADIVRALEYARSTGTPVVPRGGGHCFAGRSSTDGIVLDLGLFDGVDVTARGVATIGAGARLAGVYEALHRRGRTLPAGCGPTVGIAGLTLGGGIGLLGRRYGLTCDRLAGARVVLADGRVVDCDAEREPELFWALRGAGGGQFGIVTSLVFATVPEPATTLVAFGPPRAPLADVVEAWQDWAPDAPDEVTVDLSVLAVPGRPAEVAIGGASLLPEAPTRRVLDGFRAAVGARLELRGGVAYSGLKAMLAGRDPLDDIVGGRRIRSELFARPLRRSTIDALGAALELGLRDDTGPRRLAFAALGGAYNRVPTGATAFAHRGERFLLEHGAATASSWPDASWAIAHADGSGRVYPNFPDPALGDDALLAYHAENLPRLAAVKRHYDPDRLFAFPHSL</sequence>
<dbReference type="GO" id="GO:0016491">
    <property type="term" value="F:oxidoreductase activity"/>
    <property type="evidence" value="ECO:0007669"/>
    <property type="project" value="UniProtKB-KW"/>
</dbReference>
<dbReference type="AlphaFoldDB" id="A0A4R4RDE0"/>
<dbReference type="InterPro" id="IPR012951">
    <property type="entry name" value="BBE"/>
</dbReference>
<dbReference type="PANTHER" id="PTHR42973:SF39">
    <property type="entry name" value="FAD-BINDING PCMH-TYPE DOMAIN-CONTAINING PROTEIN"/>
    <property type="match status" value="1"/>
</dbReference>
<dbReference type="InterPro" id="IPR036318">
    <property type="entry name" value="FAD-bd_PCMH-like_sf"/>
</dbReference>
<dbReference type="InterPro" id="IPR006094">
    <property type="entry name" value="Oxid_FAD_bind_N"/>
</dbReference>
<comment type="cofactor">
    <cofactor evidence="1">
        <name>FAD</name>
        <dbReference type="ChEBI" id="CHEBI:57692"/>
    </cofactor>
</comment>
<dbReference type="EMBL" id="SMKL01000077">
    <property type="protein sequence ID" value="TDC47321.1"/>
    <property type="molecule type" value="Genomic_DNA"/>
</dbReference>
<dbReference type="PANTHER" id="PTHR42973">
    <property type="entry name" value="BINDING OXIDOREDUCTASE, PUTATIVE (AFU_ORTHOLOGUE AFUA_1G17690)-RELATED"/>
    <property type="match status" value="1"/>
</dbReference>
<comment type="caution">
    <text evidence="7">The sequence shown here is derived from an EMBL/GenBank/DDBJ whole genome shotgun (WGS) entry which is preliminary data.</text>
</comment>
<reference evidence="7 8" key="1">
    <citation type="submission" date="2019-02" db="EMBL/GenBank/DDBJ databases">
        <title>Draft genome sequences of novel Actinobacteria.</title>
        <authorList>
            <person name="Sahin N."/>
            <person name="Ay H."/>
            <person name="Saygin H."/>
        </authorList>
    </citation>
    <scope>NUCLEOTIDE SEQUENCE [LARGE SCALE GENOMIC DNA]</scope>
    <source>
        <strain evidence="7 8">KC603</strain>
    </source>
</reference>
<dbReference type="Gene3D" id="3.30.465.10">
    <property type="match status" value="1"/>
</dbReference>